<keyword evidence="1" id="KW-0808">Transferase</keyword>
<dbReference type="AlphaFoldDB" id="I7GLY9"/>
<dbReference type="EMBL" id="AB172888">
    <property type="protein sequence ID" value="BAE89950.1"/>
    <property type="molecule type" value="mRNA"/>
</dbReference>
<reference evidence="1" key="1">
    <citation type="journal article" date="2007" name="PLoS Biol.">
        <title>Rate of evolution in brain-expressed genes in humans and other primates.</title>
        <authorList>
            <person name="Wang H.-Y."/>
            <person name="Chien H.-C."/>
            <person name="Osada N."/>
            <person name="Hashimoto K."/>
            <person name="Sugano S."/>
            <person name="Gojobori T."/>
            <person name="Chou C.-K."/>
            <person name="Tsai S.-F."/>
            <person name="Wu C.-I."/>
            <person name="Shen C.-K.J."/>
        </authorList>
    </citation>
    <scope>NUCLEOTIDE SEQUENCE</scope>
</reference>
<name>I7GLY9_MACFA</name>
<keyword evidence="1" id="KW-0012">Acyltransferase</keyword>
<evidence type="ECO:0000313" key="1">
    <source>
        <dbReference type="EMBL" id="BAE89950.1"/>
    </source>
</evidence>
<proteinExistence type="evidence at transcript level"/>
<accession>I7GLY9</accession>
<protein>
    <submittedName>
        <fullName evidence="1">Macaca fascicularis brain cDNA clone: QflA-20021, similar to human O-acyltransferase (membrane bound) domain containing 1(OACT1), mRNA, RefSeq: XM_371801.2</fullName>
    </submittedName>
</protein>
<sequence length="38" mass="4473">MASLEQFRFSYISHYTISVHTHIVFRVTLQDSESTNIN</sequence>
<organism evidence="1">
    <name type="scientific">Macaca fascicularis</name>
    <name type="common">Crab-eating macaque</name>
    <name type="synonym">Cynomolgus monkey</name>
    <dbReference type="NCBI Taxonomy" id="9541"/>
    <lineage>
        <taxon>Eukaryota</taxon>
        <taxon>Metazoa</taxon>
        <taxon>Chordata</taxon>
        <taxon>Craniata</taxon>
        <taxon>Vertebrata</taxon>
        <taxon>Euteleostomi</taxon>
        <taxon>Mammalia</taxon>
        <taxon>Eutheria</taxon>
        <taxon>Euarchontoglires</taxon>
        <taxon>Primates</taxon>
        <taxon>Haplorrhini</taxon>
        <taxon>Catarrhini</taxon>
        <taxon>Cercopithecidae</taxon>
        <taxon>Cercopithecinae</taxon>
        <taxon>Macaca</taxon>
    </lineage>
</organism>
<dbReference type="GO" id="GO:0016746">
    <property type="term" value="F:acyltransferase activity"/>
    <property type="evidence" value="ECO:0007669"/>
    <property type="project" value="UniProtKB-KW"/>
</dbReference>